<evidence type="ECO:0000313" key="3">
    <source>
        <dbReference type="EMBL" id="TRW14850.1"/>
    </source>
</evidence>
<dbReference type="Proteomes" id="UP000317894">
    <property type="component" value="Unassembled WGS sequence"/>
</dbReference>
<dbReference type="SMART" id="SM00044">
    <property type="entry name" value="CYCc"/>
    <property type="match status" value="1"/>
</dbReference>
<keyword evidence="1" id="KW-0812">Transmembrane</keyword>
<evidence type="ECO:0000256" key="1">
    <source>
        <dbReference type="SAM" id="Phobius"/>
    </source>
</evidence>
<evidence type="ECO:0000259" key="2">
    <source>
        <dbReference type="PROSITE" id="PS50125"/>
    </source>
</evidence>
<dbReference type="PANTHER" id="PTHR43081">
    <property type="entry name" value="ADENYLATE CYCLASE, TERMINAL-DIFFERENTIATION SPECIFIC-RELATED"/>
    <property type="match status" value="1"/>
</dbReference>
<dbReference type="CDD" id="cd07302">
    <property type="entry name" value="CHD"/>
    <property type="match status" value="1"/>
</dbReference>
<proteinExistence type="predicted"/>
<dbReference type="EMBL" id="VJWA01000002">
    <property type="protein sequence ID" value="TRW14850.1"/>
    <property type="molecule type" value="Genomic_DNA"/>
</dbReference>
<dbReference type="InterPro" id="IPR029787">
    <property type="entry name" value="Nucleotide_cyclase"/>
</dbReference>
<feature type="transmembrane region" description="Helical" evidence="1">
    <location>
        <begin position="429"/>
        <end position="446"/>
    </location>
</feature>
<dbReference type="Pfam" id="PF05226">
    <property type="entry name" value="CHASE2"/>
    <property type="match status" value="1"/>
</dbReference>
<sequence length="748" mass="80114">MARTLRSRLRDLWTGKAVLALPGIAATLVLLALHVAEVPVLRQLGNLLFDTYQRAAPRPYEPAPVKVVDIDDETLQRLGQWPWPRTDVARLTKLLTDAGAAAIAFDIVFSESDRTSPSRVAKMLAASPDARGDYADVARMADHDALFGQALGTAPSIPGFFMTRDANPARPEQKAGVAVLGSPIDAALPAFAGAIVPLPVLAKSAAGAGFVSIVGDSDGIIRRAPLLARVGDQIVPSLSLEALRVAQQAGALVIRGTDGSGEMGGGEAGVVKIKVGDFEIPTTPAGELWMNYTEPRPDRIVPAWKILTGAYSPAQLQALFAGNIVFIGTGAAGLRDLVATPVRERELGVIVHAQAVEQMILGRFVVRPDWAPGVERLLLVVFGLTLSLALPRLGATRGGVLFFLMVGGVFAASWYAYRDQQLLIDPTVPALAVLSAYMFVTAFTFYREESARRYIHQAFDRYLSPELVERIARDPGQLQLGGEERDMTVMFCDVRSFSRISESLGPQEIIKFLIEFLTPMTDILLAKKATIDKYIGDAVLAFWNAPLDDPDHATNAARGALAMVDELARLNALDPRPPGSLWPGGVKIGIGLNTGRCCVGNMGSAQRLSYSIIGDTVNLASRIEGLTKYYGVAVAVGAELASRLDGFALLELDAVRVVGRDAPERIYALLGTPEAPPPGFAALRERHAAMLAAYRAQDWDAAQAVLDEAVLAAAGLEKLQGIYAERIAAYRVAPPGADWDGVYQATEK</sequence>
<feature type="domain" description="Guanylate cyclase" evidence="2">
    <location>
        <begin position="488"/>
        <end position="624"/>
    </location>
</feature>
<evidence type="ECO:0000313" key="4">
    <source>
        <dbReference type="Proteomes" id="UP000317894"/>
    </source>
</evidence>
<dbReference type="PANTHER" id="PTHR43081:SF1">
    <property type="entry name" value="ADENYLATE CYCLASE, TERMINAL-DIFFERENTIATION SPECIFIC"/>
    <property type="match status" value="1"/>
</dbReference>
<dbReference type="PROSITE" id="PS50125">
    <property type="entry name" value="GUANYLATE_CYCLASE_2"/>
    <property type="match status" value="1"/>
</dbReference>
<protein>
    <submittedName>
        <fullName evidence="3">Adenylate/guanylate cyclase domain-containing protein</fullName>
    </submittedName>
</protein>
<dbReference type="SUPFAM" id="SSF55073">
    <property type="entry name" value="Nucleotide cyclase"/>
    <property type="match status" value="1"/>
</dbReference>
<dbReference type="Pfam" id="PF00211">
    <property type="entry name" value="Guanylate_cyc"/>
    <property type="match status" value="1"/>
</dbReference>
<dbReference type="SMART" id="SM01080">
    <property type="entry name" value="CHASE2"/>
    <property type="match status" value="1"/>
</dbReference>
<dbReference type="Gene3D" id="3.30.70.1230">
    <property type="entry name" value="Nucleotide cyclase"/>
    <property type="match status" value="1"/>
</dbReference>
<dbReference type="InterPro" id="IPR001054">
    <property type="entry name" value="A/G_cyclase"/>
</dbReference>
<feature type="transmembrane region" description="Helical" evidence="1">
    <location>
        <begin position="400"/>
        <end position="417"/>
    </location>
</feature>
<accession>A0A552U9F8</accession>
<keyword evidence="1" id="KW-0472">Membrane</keyword>
<name>A0A552U9F8_9SPHN</name>
<dbReference type="AlphaFoldDB" id="A0A552U9F8"/>
<comment type="caution">
    <text evidence="3">The sequence shown here is derived from an EMBL/GenBank/DDBJ whole genome shotgun (WGS) entry which is preliminary data.</text>
</comment>
<keyword evidence="1" id="KW-1133">Transmembrane helix</keyword>
<dbReference type="InterPro" id="IPR007890">
    <property type="entry name" value="CHASE2"/>
</dbReference>
<keyword evidence="4" id="KW-1185">Reference proteome</keyword>
<dbReference type="GO" id="GO:0006171">
    <property type="term" value="P:cAMP biosynthetic process"/>
    <property type="evidence" value="ECO:0007669"/>
    <property type="project" value="TreeGrafter"/>
</dbReference>
<organism evidence="3 4">
    <name type="scientific">Glacieibacterium frigidum</name>
    <dbReference type="NCBI Taxonomy" id="2593303"/>
    <lineage>
        <taxon>Bacteria</taxon>
        <taxon>Pseudomonadati</taxon>
        <taxon>Pseudomonadota</taxon>
        <taxon>Alphaproteobacteria</taxon>
        <taxon>Sphingomonadales</taxon>
        <taxon>Sphingosinicellaceae</taxon>
        <taxon>Glacieibacterium</taxon>
    </lineage>
</organism>
<dbReference type="GO" id="GO:0004016">
    <property type="term" value="F:adenylate cyclase activity"/>
    <property type="evidence" value="ECO:0007669"/>
    <property type="project" value="UniProtKB-ARBA"/>
</dbReference>
<gene>
    <name evidence="3" type="ORF">FMM06_14340</name>
</gene>
<dbReference type="InterPro" id="IPR050697">
    <property type="entry name" value="Adenylyl/Guanylyl_Cyclase_3/4"/>
</dbReference>
<dbReference type="OrthoDB" id="9789782at2"/>
<dbReference type="GO" id="GO:0035556">
    <property type="term" value="P:intracellular signal transduction"/>
    <property type="evidence" value="ECO:0007669"/>
    <property type="project" value="InterPro"/>
</dbReference>
<dbReference type="RefSeq" id="WP_144335020.1">
    <property type="nucleotide sequence ID" value="NZ_VJWA01000002.1"/>
</dbReference>
<reference evidence="3 4" key="1">
    <citation type="submission" date="2019-07" db="EMBL/GenBank/DDBJ databases">
        <title>Novel species isolated from glacier.</title>
        <authorList>
            <person name="Liu Q."/>
            <person name="Xin Y.-H."/>
        </authorList>
    </citation>
    <scope>NUCLEOTIDE SEQUENCE [LARGE SCALE GENOMIC DNA]</scope>
    <source>
        <strain evidence="3 4">LB1R16</strain>
    </source>
</reference>